<reference evidence="8" key="1">
    <citation type="submission" date="2016-01" db="EMBL/GenBank/DDBJ databases">
        <title>Draft genome of Chromobacterium sp. F49.</title>
        <authorList>
            <person name="Hong K.W."/>
        </authorList>
    </citation>
    <scope>NUCLEOTIDE SEQUENCE [LARGE SCALE GENOMIC DNA]</scope>
    <source>
        <strain evidence="8">M63</strain>
    </source>
</reference>
<dbReference type="GO" id="GO:0005737">
    <property type="term" value="C:cytoplasm"/>
    <property type="evidence" value="ECO:0007669"/>
    <property type="project" value="TreeGrafter"/>
</dbReference>
<evidence type="ECO:0000259" key="6">
    <source>
        <dbReference type="Pfam" id="PF08244"/>
    </source>
</evidence>
<name>A0A165RZ30_9BACL</name>
<dbReference type="InterPro" id="IPR013189">
    <property type="entry name" value="Glyco_hydro_32_C"/>
</dbReference>
<dbReference type="SUPFAM" id="SSF75005">
    <property type="entry name" value="Arabinanase/levansucrase/invertase"/>
    <property type="match status" value="1"/>
</dbReference>
<dbReference type="STRING" id="1007103.GCA_000213315_04539"/>
<protein>
    <submittedName>
        <fullName evidence="7">Glycoside hydrolase</fullName>
    </submittedName>
</protein>
<dbReference type="Proteomes" id="UP000076563">
    <property type="component" value="Unassembled WGS sequence"/>
</dbReference>
<comment type="similarity">
    <text evidence="1 4">Belongs to the glycosyl hydrolase 32 family.</text>
</comment>
<gene>
    <name evidence="7" type="ORF">AV654_14855</name>
</gene>
<dbReference type="Pfam" id="PF08244">
    <property type="entry name" value="Glyco_hydro_32C"/>
    <property type="match status" value="1"/>
</dbReference>
<dbReference type="eggNOG" id="COG1621">
    <property type="taxonomic scope" value="Bacteria"/>
</dbReference>
<evidence type="ECO:0000259" key="5">
    <source>
        <dbReference type="Pfam" id="PF00251"/>
    </source>
</evidence>
<feature type="domain" description="Glycosyl hydrolase family 32 N-terminal" evidence="5">
    <location>
        <begin position="14"/>
        <end position="330"/>
    </location>
</feature>
<dbReference type="RefSeq" id="WP_063180954.1">
    <property type="nucleotide sequence ID" value="NZ_LQRA01000050.1"/>
</dbReference>
<dbReference type="AlphaFoldDB" id="A0A165RZ30"/>
<accession>A0A165RZ30</accession>
<dbReference type="SUPFAM" id="SSF49899">
    <property type="entry name" value="Concanavalin A-like lectins/glucanases"/>
    <property type="match status" value="1"/>
</dbReference>
<evidence type="ECO:0000313" key="7">
    <source>
        <dbReference type="EMBL" id="KZE79868.1"/>
    </source>
</evidence>
<feature type="domain" description="Glycosyl hydrolase family 32 C-terminal" evidence="6">
    <location>
        <begin position="356"/>
        <end position="482"/>
    </location>
</feature>
<evidence type="ECO:0000256" key="2">
    <source>
        <dbReference type="ARBA" id="ARBA00022801"/>
    </source>
</evidence>
<organism evidence="7 8">
    <name type="scientific">Paenibacillus elgii</name>
    <dbReference type="NCBI Taxonomy" id="189691"/>
    <lineage>
        <taxon>Bacteria</taxon>
        <taxon>Bacillati</taxon>
        <taxon>Bacillota</taxon>
        <taxon>Bacilli</taxon>
        <taxon>Bacillales</taxon>
        <taxon>Paenibacillaceae</taxon>
        <taxon>Paenibacillus</taxon>
    </lineage>
</organism>
<dbReference type="InterPro" id="IPR013320">
    <property type="entry name" value="ConA-like_dom_sf"/>
</dbReference>
<keyword evidence="2 4" id="KW-0378">Hydrolase</keyword>
<dbReference type="InterPro" id="IPR023296">
    <property type="entry name" value="Glyco_hydro_beta-prop_sf"/>
</dbReference>
<keyword evidence="8" id="KW-1185">Reference proteome</keyword>
<evidence type="ECO:0000256" key="1">
    <source>
        <dbReference type="ARBA" id="ARBA00009902"/>
    </source>
</evidence>
<dbReference type="InterPro" id="IPR018053">
    <property type="entry name" value="Glyco_hydro_32_AS"/>
</dbReference>
<sequence>MSTTVKHNYRGMYHFSPNEKWMNDPNGMVYFNGEYHLFFQHHPNGMTWGPMHWGHAVSKDLVVWEELDIALAPDENGMIYSGSAVVDWRNTTGFFGDEPGLVAIFTHHLPQEGDLYLQTQSLAYSKDNGRTWTKFEGNPVLKHESYIDFRDPKVFWHEDTNRWVMVIACGQSVCIYHSPDLKSWTFGSEFGAGIGFHGGVWECPDLFALNLDGDSSKQKWVMLVSIGDDPAYKEGSRIQYFTGSFDGIAFTPDESSHTVRWLDYGRDNYAGVTWSDVPAKDGRRLYIGWMSNWKYANLTPTEGFRGAMTVPRELQLRSGADGCATLVQKPVRELEYVRVRALELTNVSWKEAREALASLQLESYEMKVVASSGLSYAFKVKKGDQGETVVGVDAARGEVYVDRAKSGLYEFHEQFRGVHAAKLQSPGATIDLQIYVDRSSVEVFANGGQAVITDLIYPEGDALGISLTVEDDRLLLASLSVYEMVPSAKSSN</sequence>
<dbReference type="InterPro" id="IPR013148">
    <property type="entry name" value="Glyco_hydro_32_N"/>
</dbReference>
<dbReference type="Gene3D" id="2.60.120.560">
    <property type="entry name" value="Exo-inulinase, domain 1"/>
    <property type="match status" value="1"/>
</dbReference>
<dbReference type="GO" id="GO:0005987">
    <property type="term" value="P:sucrose catabolic process"/>
    <property type="evidence" value="ECO:0007669"/>
    <property type="project" value="TreeGrafter"/>
</dbReference>
<keyword evidence="3 4" id="KW-0326">Glycosidase</keyword>
<dbReference type="Gene3D" id="2.115.10.20">
    <property type="entry name" value="Glycosyl hydrolase domain, family 43"/>
    <property type="match status" value="1"/>
</dbReference>
<evidence type="ECO:0000256" key="3">
    <source>
        <dbReference type="ARBA" id="ARBA00023295"/>
    </source>
</evidence>
<dbReference type="PROSITE" id="PS00609">
    <property type="entry name" value="GLYCOSYL_HYDROL_F32"/>
    <property type="match status" value="1"/>
</dbReference>
<evidence type="ECO:0000256" key="4">
    <source>
        <dbReference type="RuleBase" id="RU362110"/>
    </source>
</evidence>
<dbReference type="PANTHER" id="PTHR42800:SF1">
    <property type="entry name" value="EXOINULINASE INUD (AFU_ORTHOLOGUE AFUA_5G00480)"/>
    <property type="match status" value="1"/>
</dbReference>
<comment type="caution">
    <text evidence="7">The sequence shown here is derived from an EMBL/GenBank/DDBJ whole genome shotgun (WGS) entry which is preliminary data.</text>
</comment>
<dbReference type="PANTHER" id="PTHR42800">
    <property type="entry name" value="EXOINULINASE INUD (AFU_ORTHOLOGUE AFUA_5G00480)"/>
    <property type="match status" value="1"/>
</dbReference>
<dbReference type="Pfam" id="PF00251">
    <property type="entry name" value="Glyco_hydro_32N"/>
    <property type="match status" value="1"/>
</dbReference>
<proteinExistence type="inferred from homology"/>
<dbReference type="EMBL" id="LQRA01000050">
    <property type="protein sequence ID" value="KZE79868.1"/>
    <property type="molecule type" value="Genomic_DNA"/>
</dbReference>
<dbReference type="GO" id="GO:0004575">
    <property type="term" value="F:sucrose alpha-glucosidase activity"/>
    <property type="evidence" value="ECO:0007669"/>
    <property type="project" value="TreeGrafter"/>
</dbReference>
<dbReference type="CDD" id="cd18622">
    <property type="entry name" value="GH32_Inu-like"/>
    <property type="match status" value="1"/>
</dbReference>
<evidence type="ECO:0000313" key="8">
    <source>
        <dbReference type="Proteomes" id="UP000076563"/>
    </source>
</evidence>
<dbReference type="InterPro" id="IPR001362">
    <property type="entry name" value="Glyco_hydro_32"/>
</dbReference>
<dbReference type="SMART" id="SM00640">
    <property type="entry name" value="Glyco_32"/>
    <property type="match status" value="1"/>
</dbReference>
<dbReference type="OrthoDB" id="9759709at2"/>